<dbReference type="PANTHER" id="PTHR31587">
    <property type="entry name" value="TRANSMEMBRANE PROTEIN (DUF2215)"/>
    <property type="match status" value="1"/>
</dbReference>
<comment type="similarity">
    <text evidence="2">Belongs to the NEMP family.</text>
</comment>
<accession>A0A0A0LD37</accession>
<sequence>MELKVSNFNADKKSFGSVLRSRESMIHSMLFRASTCLVFLSLFFASAYSTPDPEELRLLVSEPTIIQLFRYLPVENSSSSRLGTVTLYERVHIQGLQRFLNLKKVAHTVTVKVSMKSSSSRTSNFYVCFHKNTSLGIGMCPQSQWEKAFEGSWAQFMSPFDHRILDIRTSGLSLETFEVSIEEEFSRYRIIFLILGVVLMSSASILSKLLVFYLGGGWLIRFLLLLLMILSQRMKLLSRRGKNSLQIFLYAYASVGCLGSFFLHYVLDLLNQIVLEMGITISQDMFDPLALATFLIAIILPIGTWLGFWVAHKFVDRENGLIEKNISHFVVSTSIQILATFLILKCSLDPILATGGLICGTMASIMTSNIFKFQLNLLQSPNETSNHLVEYRLRTDLLQHRSSFTHDDDVYPSMFHSTHERRKISKDEWERLTKDSTKKALEELVSSSGFTRWLLDNAGRINIPPLQGVELESVESDSIGSDQLSLSTTDKVSFT</sequence>
<dbReference type="GO" id="GO:0005637">
    <property type="term" value="C:nuclear inner membrane"/>
    <property type="evidence" value="ECO:0007669"/>
    <property type="project" value="UniProtKB-SubCell"/>
</dbReference>
<reference evidence="9 10" key="1">
    <citation type="journal article" date="2009" name="Nat. Genet.">
        <title>The genome of the cucumber, Cucumis sativus L.</title>
        <authorList>
            <person name="Huang S."/>
            <person name="Li R."/>
            <person name="Zhang Z."/>
            <person name="Li L."/>
            <person name="Gu X."/>
            <person name="Fan W."/>
            <person name="Lucas W.J."/>
            <person name="Wang X."/>
            <person name="Xie B."/>
            <person name="Ni P."/>
            <person name="Ren Y."/>
            <person name="Zhu H."/>
            <person name="Li J."/>
            <person name="Lin K."/>
            <person name="Jin W."/>
            <person name="Fei Z."/>
            <person name="Li G."/>
            <person name="Staub J."/>
            <person name="Kilian A."/>
            <person name="van der Vossen E.A."/>
            <person name="Wu Y."/>
            <person name="Guo J."/>
            <person name="He J."/>
            <person name="Jia Z."/>
            <person name="Ren Y."/>
            <person name="Tian G."/>
            <person name="Lu Y."/>
            <person name="Ruan J."/>
            <person name="Qian W."/>
            <person name="Wang M."/>
            <person name="Huang Q."/>
            <person name="Li B."/>
            <person name="Xuan Z."/>
            <person name="Cao J."/>
            <person name="Asan"/>
            <person name="Wu Z."/>
            <person name="Zhang J."/>
            <person name="Cai Q."/>
            <person name="Bai Y."/>
            <person name="Zhao B."/>
            <person name="Han Y."/>
            <person name="Li Y."/>
            <person name="Li X."/>
            <person name="Wang S."/>
            <person name="Shi Q."/>
            <person name="Liu S."/>
            <person name="Cho W.K."/>
            <person name="Kim J.Y."/>
            <person name="Xu Y."/>
            <person name="Heller-Uszynska K."/>
            <person name="Miao H."/>
            <person name="Cheng Z."/>
            <person name="Zhang S."/>
            <person name="Wu J."/>
            <person name="Yang Y."/>
            <person name="Kang H."/>
            <person name="Li M."/>
            <person name="Liang H."/>
            <person name="Ren X."/>
            <person name="Shi Z."/>
            <person name="Wen M."/>
            <person name="Jian M."/>
            <person name="Yang H."/>
            <person name="Zhang G."/>
            <person name="Yang Z."/>
            <person name="Chen R."/>
            <person name="Liu S."/>
            <person name="Li J."/>
            <person name="Ma L."/>
            <person name="Liu H."/>
            <person name="Zhou Y."/>
            <person name="Zhao J."/>
            <person name="Fang X."/>
            <person name="Li G."/>
            <person name="Fang L."/>
            <person name="Li Y."/>
            <person name="Liu D."/>
            <person name="Zheng H."/>
            <person name="Zhang Y."/>
            <person name="Qin N."/>
            <person name="Li Z."/>
            <person name="Yang G."/>
            <person name="Yang S."/>
            <person name="Bolund L."/>
            <person name="Kristiansen K."/>
            <person name="Zheng H."/>
            <person name="Li S."/>
            <person name="Zhang X."/>
            <person name="Yang H."/>
            <person name="Wang J."/>
            <person name="Sun R."/>
            <person name="Zhang B."/>
            <person name="Jiang S."/>
            <person name="Wang J."/>
            <person name="Du Y."/>
            <person name="Li S."/>
        </authorList>
    </citation>
    <scope>NUCLEOTIDE SEQUENCE [LARGE SCALE GENOMIC DNA]</scope>
    <source>
        <strain evidence="10">cv. 9930</strain>
    </source>
</reference>
<keyword evidence="4" id="KW-0732">Signal</keyword>
<evidence type="ECO:0000256" key="8">
    <source>
        <dbReference type="SAM" id="Phobius"/>
    </source>
</evidence>
<dbReference type="KEGG" id="csv:105435121"/>
<keyword evidence="10" id="KW-1185">Reference proteome</keyword>
<feature type="transmembrane region" description="Helical" evidence="8">
    <location>
        <begin position="218"/>
        <end position="235"/>
    </location>
</feature>
<dbReference type="Proteomes" id="UP000029981">
    <property type="component" value="Chromosome 3"/>
</dbReference>
<dbReference type="Pfam" id="PF10225">
    <property type="entry name" value="NEMP"/>
    <property type="match status" value="1"/>
</dbReference>
<dbReference type="OMA" id="CTRVHIR"/>
<keyword evidence="5 8" id="KW-1133">Transmembrane helix</keyword>
<dbReference type="InterPro" id="IPR019358">
    <property type="entry name" value="NEMP_fam"/>
</dbReference>
<dbReference type="PANTHER" id="PTHR31587:SF4">
    <property type="entry name" value="TRANSMEMBRANE PROTEIN (DUF2215)"/>
    <property type="match status" value="1"/>
</dbReference>
<evidence type="ECO:0000256" key="6">
    <source>
        <dbReference type="ARBA" id="ARBA00023136"/>
    </source>
</evidence>
<evidence type="ECO:0000256" key="3">
    <source>
        <dbReference type="ARBA" id="ARBA00022692"/>
    </source>
</evidence>
<evidence type="ECO:0000256" key="1">
    <source>
        <dbReference type="ARBA" id="ARBA00004575"/>
    </source>
</evidence>
<proteinExistence type="inferred from homology"/>
<evidence type="ECO:0000256" key="7">
    <source>
        <dbReference type="ARBA" id="ARBA00023242"/>
    </source>
</evidence>
<reference evidence="9 10" key="2">
    <citation type="journal article" date="2009" name="PLoS ONE">
        <title>An integrated genetic and cytogenetic map of the cucumber genome.</title>
        <authorList>
            <person name="Ren Y."/>
            <person name="Zhang Z."/>
            <person name="Liu J."/>
            <person name="Staub J.E."/>
            <person name="Han Y."/>
            <person name="Cheng Z."/>
            <person name="Li X."/>
            <person name="Lu J."/>
            <person name="Miao H."/>
            <person name="Kang H."/>
            <person name="Xie B."/>
            <person name="Gu X."/>
            <person name="Wang X."/>
            <person name="Du Y."/>
            <person name="Jin W."/>
            <person name="Huang S."/>
        </authorList>
    </citation>
    <scope>NUCLEOTIDE SEQUENCE [LARGE SCALE GENOMIC DNA]</scope>
    <source>
        <strain evidence="10">cv. 9930</strain>
    </source>
</reference>
<evidence type="ECO:0000256" key="4">
    <source>
        <dbReference type="ARBA" id="ARBA00022729"/>
    </source>
</evidence>
<dbReference type="eggNOG" id="ENOG502QSQQ">
    <property type="taxonomic scope" value="Eukaryota"/>
</dbReference>
<dbReference type="EMBL" id="CM002924">
    <property type="protein sequence ID" value="KGN58617.1"/>
    <property type="molecule type" value="Genomic_DNA"/>
</dbReference>
<dbReference type="Gramene" id="KGN58617">
    <property type="protein sequence ID" value="KGN58617"/>
    <property type="gene ID" value="Csa_3G701570"/>
</dbReference>
<feature type="transmembrane region" description="Helical" evidence="8">
    <location>
        <begin position="288"/>
        <end position="311"/>
    </location>
</feature>
<evidence type="ECO:0000256" key="2">
    <source>
        <dbReference type="ARBA" id="ARBA00005748"/>
    </source>
</evidence>
<feature type="transmembrane region" description="Helical" evidence="8">
    <location>
        <begin position="247"/>
        <end position="267"/>
    </location>
</feature>
<reference evidence="9 10" key="3">
    <citation type="journal article" date="2010" name="BMC Genomics">
        <title>Transcriptome sequencing and comparative analysis of cucumber flowers with different sex types.</title>
        <authorList>
            <person name="Guo S."/>
            <person name="Zheng Y."/>
            <person name="Joung J.G."/>
            <person name="Liu S."/>
            <person name="Zhang Z."/>
            <person name="Crasta O.R."/>
            <person name="Sobral B.W."/>
            <person name="Xu Y."/>
            <person name="Huang S."/>
            <person name="Fei Z."/>
        </authorList>
    </citation>
    <scope>NUCLEOTIDE SEQUENCE [LARGE SCALE GENOMIC DNA]</scope>
    <source>
        <strain evidence="10">cv. 9930</strain>
    </source>
</reference>
<dbReference type="STRING" id="3659.A0A0A0LD37"/>
<feature type="transmembrane region" description="Helical" evidence="8">
    <location>
        <begin position="351"/>
        <end position="371"/>
    </location>
</feature>
<organism evidence="9 10">
    <name type="scientific">Cucumis sativus</name>
    <name type="common">Cucumber</name>
    <dbReference type="NCBI Taxonomy" id="3659"/>
    <lineage>
        <taxon>Eukaryota</taxon>
        <taxon>Viridiplantae</taxon>
        <taxon>Streptophyta</taxon>
        <taxon>Embryophyta</taxon>
        <taxon>Tracheophyta</taxon>
        <taxon>Spermatophyta</taxon>
        <taxon>Magnoliopsida</taxon>
        <taxon>eudicotyledons</taxon>
        <taxon>Gunneridae</taxon>
        <taxon>Pentapetalae</taxon>
        <taxon>rosids</taxon>
        <taxon>fabids</taxon>
        <taxon>Cucurbitales</taxon>
        <taxon>Cucurbitaceae</taxon>
        <taxon>Benincaseae</taxon>
        <taxon>Cucumis</taxon>
    </lineage>
</organism>
<name>A0A0A0LD37_CUCSA</name>
<keyword evidence="7" id="KW-0539">Nucleus</keyword>
<gene>
    <name evidence="9" type="ORF">Csa_3G701570</name>
</gene>
<keyword evidence="3 8" id="KW-0812">Transmembrane</keyword>
<evidence type="ECO:0000313" key="9">
    <source>
        <dbReference type="EMBL" id="KGN58617.1"/>
    </source>
</evidence>
<comment type="subcellular location">
    <subcellularLocation>
        <location evidence="1">Nucleus inner membrane</location>
        <topology evidence="1">Multi-pass membrane protein</topology>
        <orientation evidence="1">Nucleoplasmic side</orientation>
    </subcellularLocation>
</comment>
<evidence type="ECO:0000313" key="10">
    <source>
        <dbReference type="Proteomes" id="UP000029981"/>
    </source>
</evidence>
<keyword evidence="6 8" id="KW-0472">Membrane</keyword>
<evidence type="ECO:0000256" key="5">
    <source>
        <dbReference type="ARBA" id="ARBA00022989"/>
    </source>
</evidence>
<dbReference type="AlphaFoldDB" id="A0A0A0LD37"/>
<feature type="transmembrane region" description="Helical" evidence="8">
    <location>
        <begin position="190"/>
        <end position="211"/>
    </location>
</feature>
<reference evidence="9 10" key="4">
    <citation type="journal article" date="2011" name="BMC Genomics">
        <title>RNA-Seq improves annotation of protein-coding genes in the cucumber genome.</title>
        <authorList>
            <person name="Li Z."/>
            <person name="Zhang Z."/>
            <person name="Yan P."/>
            <person name="Huang S."/>
            <person name="Fei Z."/>
            <person name="Lin K."/>
        </authorList>
    </citation>
    <scope>NUCLEOTIDE SEQUENCE [LARGE SCALE GENOMIC DNA]</scope>
    <source>
        <strain evidence="10">cv. 9930</strain>
    </source>
</reference>
<dbReference type="OrthoDB" id="1890267at2759"/>
<protein>
    <submittedName>
        <fullName evidence="9">Uncharacterized protein</fullName>
    </submittedName>
</protein>
<feature type="transmembrane region" description="Helical" evidence="8">
    <location>
        <begin position="326"/>
        <end position="344"/>
    </location>
</feature>